<organism evidence="1 2">
    <name type="scientific">Tegillarca granosa</name>
    <name type="common">Malaysian cockle</name>
    <name type="synonym">Anadara granosa</name>
    <dbReference type="NCBI Taxonomy" id="220873"/>
    <lineage>
        <taxon>Eukaryota</taxon>
        <taxon>Metazoa</taxon>
        <taxon>Spiralia</taxon>
        <taxon>Lophotrochozoa</taxon>
        <taxon>Mollusca</taxon>
        <taxon>Bivalvia</taxon>
        <taxon>Autobranchia</taxon>
        <taxon>Pteriomorphia</taxon>
        <taxon>Arcoida</taxon>
        <taxon>Arcoidea</taxon>
        <taxon>Arcidae</taxon>
        <taxon>Tegillarca</taxon>
    </lineage>
</organism>
<comment type="caution">
    <text evidence="1">The sequence shown here is derived from an EMBL/GenBank/DDBJ whole genome shotgun (WGS) entry which is preliminary data.</text>
</comment>
<reference evidence="1 2" key="1">
    <citation type="submission" date="2022-12" db="EMBL/GenBank/DDBJ databases">
        <title>Chromosome-level genome of Tegillarca granosa.</title>
        <authorList>
            <person name="Kim J."/>
        </authorList>
    </citation>
    <scope>NUCLEOTIDE SEQUENCE [LARGE SCALE GENOMIC DNA]</scope>
    <source>
        <strain evidence="1">Teg-2019</strain>
        <tissue evidence="1">Adductor muscle</tissue>
    </source>
</reference>
<dbReference type="PANTHER" id="PTHR21106:SF2">
    <property type="entry name" value="NADH DEHYDROGENASE [UBIQUINONE] 1 BETA SUBCOMPLEX SUBUNIT 6"/>
    <property type="match status" value="1"/>
</dbReference>
<keyword evidence="2" id="KW-1185">Reference proteome</keyword>
<gene>
    <name evidence="1" type="ORF">KUTeg_017018</name>
</gene>
<proteinExistence type="predicted"/>
<dbReference type="Proteomes" id="UP001217089">
    <property type="component" value="Unassembled WGS sequence"/>
</dbReference>
<evidence type="ECO:0000313" key="2">
    <source>
        <dbReference type="Proteomes" id="UP001217089"/>
    </source>
</evidence>
<accession>A0ABQ9EMK8</accession>
<dbReference type="InterPro" id="IPR019174">
    <property type="entry name" value="NADH_DH_b-subcmplx_su6"/>
</dbReference>
<name>A0ABQ9EMK8_TEGGR</name>
<evidence type="ECO:0008006" key="3">
    <source>
        <dbReference type="Google" id="ProtNLM"/>
    </source>
</evidence>
<dbReference type="PANTHER" id="PTHR21106">
    <property type="entry name" value="NADH DEHYDROGENASE [UBIQUINONE] 1 BETA SUBCOMPLEX SUBUNIT 6"/>
    <property type="match status" value="1"/>
</dbReference>
<sequence>MTDLDKKKFEEARQKWRVEQRILQETINRGSQYPPFSIEPMPNERQRTVAPMTAEERAARKQWVMDQKLAPNEPRNLNWSSPGQYPHDVKYRNALRRFYMKPMDNFIKAITPMVGQRFATVARKAIPALGGLYAAALSVTYYMKYNTNTWENMYGVGIYKSKDPAFADPADFPESSDFNDRGFKGRQCLLDHKTSRNSEMSTVKYFYEK</sequence>
<evidence type="ECO:0000313" key="1">
    <source>
        <dbReference type="EMBL" id="KAJ8306473.1"/>
    </source>
</evidence>
<dbReference type="Pfam" id="PF09782">
    <property type="entry name" value="NDUF_B6"/>
    <property type="match status" value="1"/>
</dbReference>
<dbReference type="EMBL" id="JARBDR010000813">
    <property type="protein sequence ID" value="KAJ8306473.1"/>
    <property type="molecule type" value="Genomic_DNA"/>
</dbReference>
<protein>
    <recommendedName>
        <fullName evidence="3">NADH dehydrogenase [ubiquinone] 1 beta subcomplex subunit 6</fullName>
    </recommendedName>
</protein>